<sequence>MVETATRMGEYSDRDSGCDSDQDSDQDGGYSDRDSNQYNDWDSDQDGWQDPEENRLKEPQHPWTPATRMGGYSDRDSDRD</sequence>
<evidence type="ECO:0000256" key="1">
    <source>
        <dbReference type="SAM" id="MobiDB-lite"/>
    </source>
</evidence>
<keyword evidence="2" id="KW-1185">Reference proteome</keyword>
<name>A0A1I7V211_9PELO</name>
<accession>A0A1I7V211</accession>
<proteinExistence type="predicted"/>
<feature type="compositionally biased region" description="Acidic residues" evidence="1">
    <location>
        <begin position="41"/>
        <end position="51"/>
    </location>
</feature>
<evidence type="ECO:0000313" key="3">
    <source>
        <dbReference type="WBParaSite" id="Csp11.Scaffold630.g21604.t1"/>
    </source>
</evidence>
<feature type="region of interest" description="Disordered" evidence="1">
    <location>
        <begin position="1"/>
        <end position="80"/>
    </location>
</feature>
<dbReference type="Proteomes" id="UP000095282">
    <property type="component" value="Unplaced"/>
</dbReference>
<organism evidence="2 3">
    <name type="scientific">Caenorhabditis tropicalis</name>
    <dbReference type="NCBI Taxonomy" id="1561998"/>
    <lineage>
        <taxon>Eukaryota</taxon>
        <taxon>Metazoa</taxon>
        <taxon>Ecdysozoa</taxon>
        <taxon>Nematoda</taxon>
        <taxon>Chromadorea</taxon>
        <taxon>Rhabditida</taxon>
        <taxon>Rhabditina</taxon>
        <taxon>Rhabditomorpha</taxon>
        <taxon>Rhabditoidea</taxon>
        <taxon>Rhabditidae</taxon>
        <taxon>Peloderinae</taxon>
        <taxon>Caenorhabditis</taxon>
    </lineage>
</organism>
<dbReference type="AlphaFoldDB" id="A0A1I7V211"/>
<reference evidence="3" key="1">
    <citation type="submission" date="2016-11" db="UniProtKB">
        <authorList>
            <consortium name="WormBaseParasite"/>
        </authorList>
    </citation>
    <scope>IDENTIFICATION</scope>
</reference>
<evidence type="ECO:0000313" key="2">
    <source>
        <dbReference type="Proteomes" id="UP000095282"/>
    </source>
</evidence>
<dbReference type="WBParaSite" id="Csp11.Scaffold630.g21604.t1">
    <property type="protein sequence ID" value="Csp11.Scaffold630.g21604.t1"/>
    <property type="gene ID" value="Csp11.Scaffold630.g21604"/>
</dbReference>
<protein>
    <submittedName>
        <fullName evidence="3">RNA-binding protein 33</fullName>
    </submittedName>
</protein>